<dbReference type="InterPro" id="IPR032887">
    <property type="entry name" value="DusB"/>
</dbReference>
<keyword evidence="6 12" id="KW-0819">tRNA processing</keyword>
<feature type="binding site" evidence="12">
    <location>
        <position position="140"/>
    </location>
    <ligand>
        <name>FMN</name>
        <dbReference type="ChEBI" id="CHEBI:58210"/>
    </ligand>
</feature>
<dbReference type="Proteomes" id="UP001209854">
    <property type="component" value="Unassembled WGS sequence"/>
</dbReference>
<evidence type="ECO:0000256" key="9">
    <source>
        <dbReference type="ARBA" id="ARBA00023002"/>
    </source>
</evidence>
<dbReference type="Gene3D" id="1.10.1200.80">
    <property type="entry name" value="Putative flavin oxidoreducatase, domain 2"/>
    <property type="match status" value="1"/>
</dbReference>
<feature type="binding site" evidence="12">
    <location>
        <begin position="225"/>
        <end position="226"/>
    </location>
    <ligand>
        <name>FMN</name>
        <dbReference type="ChEBI" id="CHEBI:58210"/>
    </ligand>
</feature>
<accession>A0ABT3N3W6</accession>
<evidence type="ECO:0000256" key="12">
    <source>
        <dbReference type="HAMAP-Rule" id="MF_02042"/>
    </source>
</evidence>
<name>A0ABT3N3W6_9GAMM</name>
<evidence type="ECO:0000256" key="8">
    <source>
        <dbReference type="ARBA" id="ARBA00022884"/>
    </source>
</evidence>
<evidence type="ECO:0000256" key="5">
    <source>
        <dbReference type="ARBA" id="ARBA00022643"/>
    </source>
</evidence>
<evidence type="ECO:0000313" key="17">
    <source>
        <dbReference type="Proteomes" id="UP001209854"/>
    </source>
</evidence>
<feature type="binding site" evidence="12">
    <location>
        <begin position="201"/>
        <end position="203"/>
    </location>
    <ligand>
        <name>FMN</name>
        <dbReference type="ChEBI" id="CHEBI:58210"/>
    </ligand>
</feature>
<dbReference type="PANTHER" id="PTHR45846">
    <property type="entry name" value="TRNA-DIHYDROURIDINE(47) SYNTHASE [NAD(P)(+)]-LIKE"/>
    <property type="match status" value="1"/>
</dbReference>
<dbReference type="HAMAP" id="MF_02042">
    <property type="entry name" value="DusB_subfam"/>
    <property type="match status" value="1"/>
</dbReference>
<sequence length="349" mass="38503">MLKIGPYTIENPVILAPMAGVTDRPFRQLCLDMGAGMAVSEMVTSNSKLWNTRKSRLRMDHSGEHEPRSVQIAGSEPVQMAEAARANQERGAQIIDINMGCPAKKVCNKASGSALMKEPELVRQILQTVVAAVDIPVTLKIRTGWSPEQKNALDIARMAQDSGIQALSIHGRTRQCMYKGEAEYDTIRTVCEAIDIPVIANGDITTPEKAKQVFELTGADAVMVGRAAQGRPWIFREINHYLKQGEKLPEPAAEEVQQILLGHLSALYEFYGEHQGVRIARKHVGWYLQAKPSGSGLKKQFNSLESAETQQNCILEYFQSFLETNTTRHSETSLESAAQDRGKGKDIAA</sequence>
<comment type="cofactor">
    <cofactor evidence="1 12 13">
        <name>FMN</name>
        <dbReference type="ChEBI" id="CHEBI:58210"/>
    </cofactor>
</comment>
<dbReference type="InterPro" id="IPR018517">
    <property type="entry name" value="tRNA_hU_synthase_CS"/>
</dbReference>
<reference evidence="16 17" key="1">
    <citation type="submission" date="2022-10" db="EMBL/GenBank/DDBJ databases">
        <title>High-quality genome sequences of two octocoral-associated bacteria, Endozoicomonas euniceicola EF212 and Endozoicomonas gorgoniicola PS125.</title>
        <authorList>
            <person name="Chiou Y.-J."/>
            <person name="Chen Y.-H."/>
        </authorList>
    </citation>
    <scope>NUCLEOTIDE SEQUENCE [LARGE SCALE GENOMIC DNA]</scope>
    <source>
        <strain evidence="16 17">PS125</strain>
    </source>
</reference>
<evidence type="ECO:0000256" key="3">
    <source>
        <dbReference type="ARBA" id="ARBA00022555"/>
    </source>
</evidence>
<keyword evidence="17" id="KW-1185">Reference proteome</keyword>
<dbReference type="InterPro" id="IPR001269">
    <property type="entry name" value="DUS_fam"/>
</dbReference>
<dbReference type="InterPro" id="IPR013785">
    <property type="entry name" value="Aldolase_TIM"/>
</dbReference>
<dbReference type="NCBIfam" id="TIGR00737">
    <property type="entry name" value="nifR3_yhdG"/>
    <property type="match status" value="1"/>
</dbReference>
<evidence type="ECO:0000256" key="2">
    <source>
        <dbReference type="ARBA" id="ARBA00002790"/>
    </source>
</evidence>
<keyword evidence="7 12" id="KW-0521">NADP</keyword>
<dbReference type="PANTHER" id="PTHR45846:SF1">
    <property type="entry name" value="TRNA-DIHYDROURIDINE(47) SYNTHASE [NAD(P)(+)]-LIKE"/>
    <property type="match status" value="1"/>
</dbReference>
<comment type="catalytic activity">
    <reaction evidence="10 12">
        <text>a 5,6-dihydrouridine in tRNA + NADP(+) = a uridine in tRNA + NADPH + H(+)</text>
        <dbReference type="Rhea" id="RHEA:23624"/>
        <dbReference type="Rhea" id="RHEA-COMP:13339"/>
        <dbReference type="Rhea" id="RHEA-COMP:13887"/>
        <dbReference type="ChEBI" id="CHEBI:15378"/>
        <dbReference type="ChEBI" id="CHEBI:57783"/>
        <dbReference type="ChEBI" id="CHEBI:58349"/>
        <dbReference type="ChEBI" id="CHEBI:65315"/>
        <dbReference type="ChEBI" id="CHEBI:74443"/>
    </reaction>
</comment>
<comment type="similarity">
    <text evidence="13">Belongs to the dus family.</text>
</comment>
<keyword evidence="3 12" id="KW-0820">tRNA-binding</keyword>
<keyword evidence="8 12" id="KW-0694">RNA-binding</keyword>
<feature type="active site" description="Proton donor" evidence="12">
    <location>
        <position position="101"/>
    </location>
</feature>
<comment type="similarity">
    <text evidence="12">Belongs to the Dus family. DusB subfamily.</text>
</comment>
<feature type="binding site" evidence="12">
    <location>
        <position position="71"/>
    </location>
    <ligand>
        <name>FMN</name>
        <dbReference type="ChEBI" id="CHEBI:58210"/>
    </ligand>
</feature>
<keyword evidence="9 12" id="KW-0560">Oxidoreductase</keyword>
<keyword evidence="5 12" id="KW-0288">FMN</keyword>
<evidence type="ECO:0000256" key="1">
    <source>
        <dbReference type="ARBA" id="ARBA00001917"/>
    </source>
</evidence>
<comment type="function">
    <text evidence="2 12 13">Catalyzes the synthesis of 5,6-dihydrouridine (D), a modified base found in the D-loop of most tRNAs, via the reduction of the C5-C6 double bond in target uridines.</text>
</comment>
<dbReference type="PROSITE" id="PS01136">
    <property type="entry name" value="UPF0034"/>
    <property type="match status" value="1"/>
</dbReference>
<proteinExistence type="inferred from homology"/>
<dbReference type="EMBL" id="JAPFCC010000001">
    <property type="protein sequence ID" value="MCW7556324.1"/>
    <property type="molecule type" value="Genomic_DNA"/>
</dbReference>
<evidence type="ECO:0000256" key="6">
    <source>
        <dbReference type="ARBA" id="ARBA00022694"/>
    </source>
</evidence>
<dbReference type="InterPro" id="IPR004652">
    <property type="entry name" value="DusB-like"/>
</dbReference>
<dbReference type="Gene3D" id="3.20.20.70">
    <property type="entry name" value="Aldolase class I"/>
    <property type="match status" value="1"/>
</dbReference>
<comment type="catalytic activity">
    <reaction evidence="11 12">
        <text>a 5,6-dihydrouridine in tRNA + NAD(+) = a uridine in tRNA + NADH + H(+)</text>
        <dbReference type="Rhea" id="RHEA:54452"/>
        <dbReference type="Rhea" id="RHEA-COMP:13339"/>
        <dbReference type="Rhea" id="RHEA-COMP:13887"/>
        <dbReference type="ChEBI" id="CHEBI:15378"/>
        <dbReference type="ChEBI" id="CHEBI:57540"/>
        <dbReference type="ChEBI" id="CHEBI:57945"/>
        <dbReference type="ChEBI" id="CHEBI:65315"/>
        <dbReference type="ChEBI" id="CHEBI:74443"/>
    </reaction>
</comment>
<dbReference type="InterPro" id="IPR024036">
    <property type="entry name" value="tRNA-dHydroUridine_Synthase_C"/>
</dbReference>
<evidence type="ECO:0000256" key="10">
    <source>
        <dbReference type="ARBA" id="ARBA00048205"/>
    </source>
</evidence>
<organism evidence="16 17">
    <name type="scientific">Endozoicomonas gorgoniicola</name>
    <dbReference type="NCBI Taxonomy" id="1234144"/>
    <lineage>
        <taxon>Bacteria</taxon>
        <taxon>Pseudomonadati</taxon>
        <taxon>Pseudomonadota</taxon>
        <taxon>Gammaproteobacteria</taxon>
        <taxon>Oceanospirillales</taxon>
        <taxon>Endozoicomonadaceae</taxon>
        <taxon>Endozoicomonas</taxon>
    </lineage>
</organism>
<comment type="caution">
    <text evidence="16">The sequence shown here is derived from an EMBL/GenBank/DDBJ whole genome shotgun (WGS) entry which is preliminary data.</text>
</comment>
<dbReference type="GO" id="GO:0016491">
    <property type="term" value="F:oxidoreductase activity"/>
    <property type="evidence" value="ECO:0007669"/>
    <property type="project" value="UniProtKB-KW"/>
</dbReference>
<protein>
    <recommendedName>
        <fullName evidence="12">tRNA-dihydrouridine synthase B</fullName>
        <ecNumber evidence="12">1.3.1.-</ecNumber>
    </recommendedName>
</protein>
<dbReference type="Pfam" id="PF01207">
    <property type="entry name" value="Dus"/>
    <property type="match status" value="1"/>
</dbReference>
<evidence type="ECO:0000256" key="14">
    <source>
        <dbReference type="SAM" id="MobiDB-lite"/>
    </source>
</evidence>
<gene>
    <name evidence="12 16" type="primary">dusB</name>
    <name evidence="16" type="ORF">NX722_27570</name>
</gene>
<evidence type="ECO:0000256" key="4">
    <source>
        <dbReference type="ARBA" id="ARBA00022630"/>
    </source>
</evidence>
<feature type="region of interest" description="Disordered" evidence="14">
    <location>
        <begin position="329"/>
        <end position="349"/>
    </location>
</feature>
<dbReference type="EC" id="1.3.1.-" evidence="12"/>
<feature type="binding site" evidence="12">
    <location>
        <begin position="17"/>
        <end position="19"/>
    </location>
    <ligand>
        <name>FMN</name>
        <dbReference type="ChEBI" id="CHEBI:58210"/>
    </ligand>
</feature>
<dbReference type="CDD" id="cd02801">
    <property type="entry name" value="DUS_like_FMN"/>
    <property type="match status" value="1"/>
</dbReference>
<dbReference type="InterPro" id="IPR035587">
    <property type="entry name" value="DUS-like_FMN-bd"/>
</dbReference>
<evidence type="ECO:0000256" key="13">
    <source>
        <dbReference type="PIRNR" id="PIRNR006621"/>
    </source>
</evidence>
<evidence type="ECO:0000259" key="15">
    <source>
        <dbReference type="Pfam" id="PF01207"/>
    </source>
</evidence>
<dbReference type="SUPFAM" id="SSF51395">
    <property type="entry name" value="FMN-linked oxidoreductases"/>
    <property type="match status" value="1"/>
</dbReference>
<keyword evidence="4 12" id="KW-0285">Flavoprotein</keyword>
<evidence type="ECO:0000256" key="7">
    <source>
        <dbReference type="ARBA" id="ARBA00022857"/>
    </source>
</evidence>
<dbReference type="PIRSF" id="PIRSF006621">
    <property type="entry name" value="Dus"/>
    <property type="match status" value="1"/>
</dbReference>
<evidence type="ECO:0000313" key="16">
    <source>
        <dbReference type="EMBL" id="MCW7556324.1"/>
    </source>
</evidence>
<evidence type="ECO:0000256" key="11">
    <source>
        <dbReference type="ARBA" id="ARBA00048802"/>
    </source>
</evidence>
<feature type="domain" description="DUS-like FMN-binding" evidence="15">
    <location>
        <begin position="14"/>
        <end position="315"/>
    </location>
</feature>